<comment type="caution">
    <text evidence="1">The sequence shown here is derived from an EMBL/GenBank/DDBJ whole genome shotgun (WGS) entry which is preliminary data.</text>
</comment>
<name>A0AAD9LP64_9STRA</name>
<sequence length="300" mass="32440">MAEELNVKAYARVMVALNSASIPAAPRTTEAEDCVLSMEANNGGCKKLARMAGQCWEHWDATKGELPDNQVMASTSSSKEELQNAPSVTTEEIQLKIKSCGSKDKDNAVAAVDPAVPGLSKENVSRQLGHVLEMAKEVAADDLFFCTQVASVVKVAVADDPSKITQIRQIADVCHSFVKRFDGVVDSIRKGEEPKSICNNLQKYSVDGNPAKPELTEPDMIAFHSRNKDGNFSAYCSGVATVLKHALAQKPERVKEMRESAGLACGKLPADDTCHDDLRLYDEAVANLQVGKDPQDICES</sequence>
<protein>
    <submittedName>
        <fullName evidence="1">Uncharacterized protein</fullName>
    </submittedName>
</protein>
<keyword evidence="2" id="KW-1185">Reference proteome</keyword>
<reference evidence="1" key="1">
    <citation type="submission" date="2023-08" db="EMBL/GenBank/DDBJ databases">
        <title>Reference Genome Resource for the Citrus Pathogen Phytophthora citrophthora.</title>
        <authorList>
            <person name="Moller H."/>
            <person name="Coetzee B."/>
            <person name="Rose L.J."/>
            <person name="Van Niekerk J.M."/>
        </authorList>
    </citation>
    <scope>NUCLEOTIDE SEQUENCE</scope>
    <source>
        <strain evidence="1">STE-U-9442</strain>
    </source>
</reference>
<gene>
    <name evidence="1" type="ORF">P3T76_004515</name>
</gene>
<dbReference type="Proteomes" id="UP001259832">
    <property type="component" value="Unassembled WGS sequence"/>
</dbReference>
<evidence type="ECO:0000313" key="2">
    <source>
        <dbReference type="Proteomes" id="UP001259832"/>
    </source>
</evidence>
<proteinExistence type="predicted"/>
<evidence type="ECO:0000313" key="1">
    <source>
        <dbReference type="EMBL" id="KAK1944603.1"/>
    </source>
</evidence>
<dbReference type="AlphaFoldDB" id="A0AAD9LP64"/>
<organism evidence="1 2">
    <name type="scientific">Phytophthora citrophthora</name>
    <dbReference type="NCBI Taxonomy" id="4793"/>
    <lineage>
        <taxon>Eukaryota</taxon>
        <taxon>Sar</taxon>
        <taxon>Stramenopiles</taxon>
        <taxon>Oomycota</taxon>
        <taxon>Peronosporomycetes</taxon>
        <taxon>Peronosporales</taxon>
        <taxon>Peronosporaceae</taxon>
        <taxon>Phytophthora</taxon>
    </lineage>
</organism>
<dbReference type="EMBL" id="JASMQC010000006">
    <property type="protein sequence ID" value="KAK1944603.1"/>
    <property type="molecule type" value="Genomic_DNA"/>
</dbReference>
<accession>A0AAD9LP64</accession>